<reference evidence="7 8" key="1">
    <citation type="journal article" date="2011" name="Appl. Environ. Microbiol.">
        <title>Methanogenic archaea isolated from Taiwan's Chelungpu fault.</title>
        <authorList>
            <person name="Wu S.Y."/>
            <person name="Lai M.C."/>
        </authorList>
    </citation>
    <scope>NUCLEOTIDE SEQUENCE [LARGE SCALE GENOMIC DNA]</scope>
    <source>
        <strain evidence="7 8">St545Mb</strain>
    </source>
</reference>
<evidence type="ECO:0000256" key="1">
    <source>
        <dbReference type="ARBA" id="ARBA00022490"/>
    </source>
</evidence>
<sequence length="258" mass="28718">MRSRAIATGKEILKHYQVIGDIAIVSVPQEMEDCKPGIADAVMDRSHKVRTVLNKVSKVEGNRRVADFEILAGDSTETLHREFGFAYRLDLRKAFFNAGLGSERMRVASQVQPGEHVLVPFSGVGPFAIPAASAGADVVALEMNFDACKWLAGNCRLNKVEESVHIINADAGCMSRLLRCRFDRAIVPTPYGMDHFLETVYPLIETGGHIHFYTFKMKEQIPGLVGMYEELGLDVLSYRRCGNVAPGVSRWVFDLRKE</sequence>
<dbReference type="GO" id="GO:0002939">
    <property type="term" value="P:tRNA N1-guanine methylation"/>
    <property type="evidence" value="ECO:0007669"/>
    <property type="project" value="TreeGrafter"/>
</dbReference>
<dbReference type="InterPro" id="IPR030382">
    <property type="entry name" value="MeTrfase_TRM5/TYW2"/>
</dbReference>
<dbReference type="PROSITE" id="PS51684">
    <property type="entry name" value="SAM_MT_TRM5_TYW2"/>
    <property type="match status" value="1"/>
</dbReference>
<evidence type="ECO:0000259" key="6">
    <source>
        <dbReference type="PROSITE" id="PS51684"/>
    </source>
</evidence>
<dbReference type="GO" id="GO:0008175">
    <property type="term" value="F:tRNA methyltransferase activity"/>
    <property type="evidence" value="ECO:0007669"/>
    <property type="project" value="TreeGrafter"/>
</dbReference>
<evidence type="ECO:0000256" key="4">
    <source>
        <dbReference type="ARBA" id="ARBA00022691"/>
    </source>
</evidence>
<dbReference type="AlphaFoldDB" id="A0AAE3H7A6"/>
<accession>A0AAE3H7A6</accession>
<keyword evidence="3" id="KW-0808">Transferase</keyword>
<dbReference type="Proteomes" id="UP001206983">
    <property type="component" value="Unassembled WGS sequence"/>
</dbReference>
<dbReference type="InterPro" id="IPR029063">
    <property type="entry name" value="SAM-dependent_MTases_sf"/>
</dbReference>
<dbReference type="InterPro" id="IPR056743">
    <property type="entry name" value="TRM5-TYW2-like_MTfase"/>
</dbReference>
<dbReference type="GO" id="GO:0005737">
    <property type="term" value="C:cytoplasm"/>
    <property type="evidence" value="ECO:0007669"/>
    <property type="project" value="TreeGrafter"/>
</dbReference>
<dbReference type="PANTHER" id="PTHR23245">
    <property type="entry name" value="TRNA METHYLTRANSFERASE"/>
    <property type="match status" value="1"/>
</dbReference>
<dbReference type="Gene3D" id="3.40.50.150">
    <property type="entry name" value="Vaccinia Virus protein VP39"/>
    <property type="match status" value="1"/>
</dbReference>
<proteinExistence type="predicted"/>
<dbReference type="CDD" id="cd02440">
    <property type="entry name" value="AdoMet_MTases"/>
    <property type="match status" value="1"/>
</dbReference>
<dbReference type="SUPFAM" id="SSF53335">
    <property type="entry name" value="S-adenosyl-L-methionine-dependent methyltransferases"/>
    <property type="match status" value="1"/>
</dbReference>
<evidence type="ECO:0000313" key="7">
    <source>
        <dbReference type="EMBL" id="MCQ6961631.1"/>
    </source>
</evidence>
<keyword evidence="4" id="KW-0949">S-adenosyl-L-methionine</keyword>
<keyword evidence="2" id="KW-0489">Methyltransferase</keyword>
<organism evidence="7 8">
    <name type="scientific">Methanolobus chelungpuianus</name>
    <dbReference type="NCBI Taxonomy" id="502115"/>
    <lineage>
        <taxon>Archaea</taxon>
        <taxon>Methanobacteriati</taxon>
        <taxon>Methanobacteriota</taxon>
        <taxon>Stenosarchaea group</taxon>
        <taxon>Methanomicrobia</taxon>
        <taxon>Methanosarcinales</taxon>
        <taxon>Methanosarcinaceae</taxon>
        <taxon>Methanolobus</taxon>
    </lineage>
</organism>
<comment type="caution">
    <text evidence="7">The sequence shown here is derived from an EMBL/GenBank/DDBJ whole genome shotgun (WGS) entry which is preliminary data.</text>
</comment>
<evidence type="ECO:0000256" key="3">
    <source>
        <dbReference type="ARBA" id="ARBA00022679"/>
    </source>
</evidence>
<evidence type="ECO:0000256" key="2">
    <source>
        <dbReference type="ARBA" id="ARBA00022603"/>
    </source>
</evidence>
<dbReference type="RefSeq" id="WP_256621236.1">
    <property type="nucleotide sequence ID" value="NZ_JTEO01000001.1"/>
</dbReference>
<dbReference type="Pfam" id="PF02475">
    <property type="entry name" value="TRM5-TYW2_MTfase"/>
    <property type="match status" value="1"/>
</dbReference>
<dbReference type="Gene3D" id="3.30.300.110">
    <property type="entry name" value="Met-10+ protein-like domains"/>
    <property type="match status" value="1"/>
</dbReference>
<dbReference type="PANTHER" id="PTHR23245:SF36">
    <property type="entry name" value="TRNA (GUANINE(37)-N1)-METHYLTRANSFERASE"/>
    <property type="match status" value="1"/>
</dbReference>
<name>A0AAE3H7A6_9EURY</name>
<dbReference type="EMBL" id="JTEO01000001">
    <property type="protein sequence ID" value="MCQ6961631.1"/>
    <property type="molecule type" value="Genomic_DNA"/>
</dbReference>
<evidence type="ECO:0000256" key="5">
    <source>
        <dbReference type="ARBA" id="ARBA00022694"/>
    </source>
</evidence>
<keyword evidence="1" id="KW-0963">Cytoplasm</keyword>
<gene>
    <name evidence="7" type="ORF">PV02_00025</name>
</gene>
<protein>
    <submittedName>
        <fullName evidence="7">Methionine-10</fullName>
    </submittedName>
</protein>
<dbReference type="Pfam" id="PF25133">
    <property type="entry name" value="TYW2_N_2"/>
    <property type="match status" value="1"/>
</dbReference>
<dbReference type="InterPro" id="IPR056744">
    <property type="entry name" value="TRM5/TYW2-like_N"/>
</dbReference>
<feature type="domain" description="SAM-dependent methyltransferase TRM5/TYW2-type" evidence="6">
    <location>
        <begin position="16"/>
        <end position="258"/>
    </location>
</feature>
<keyword evidence="8" id="KW-1185">Reference proteome</keyword>
<evidence type="ECO:0000313" key="8">
    <source>
        <dbReference type="Proteomes" id="UP001206983"/>
    </source>
</evidence>
<keyword evidence="5" id="KW-0819">tRNA processing</keyword>